<dbReference type="EMBL" id="JABBYL010000020">
    <property type="protein sequence ID" value="NMO09452.1"/>
    <property type="molecule type" value="Genomic_DNA"/>
</dbReference>
<keyword evidence="1" id="KW-1133">Transmembrane helix</keyword>
<feature type="transmembrane region" description="Helical" evidence="1">
    <location>
        <begin position="47"/>
        <end position="65"/>
    </location>
</feature>
<feature type="transmembrane region" description="Helical" evidence="1">
    <location>
        <begin position="204"/>
        <end position="224"/>
    </location>
</feature>
<evidence type="ECO:0000313" key="5">
    <source>
        <dbReference type="Proteomes" id="UP000591058"/>
    </source>
</evidence>
<dbReference type="Pfam" id="PF13197">
    <property type="entry name" value="DUF4013"/>
    <property type="match status" value="1"/>
</dbReference>
<feature type="transmembrane region" description="Helical" evidence="1">
    <location>
        <begin position="97"/>
        <end position="121"/>
    </location>
</feature>
<dbReference type="InterPro" id="IPR025098">
    <property type="entry name" value="DUF4013"/>
</dbReference>
<proteinExistence type="predicted"/>
<evidence type="ECO:0000256" key="1">
    <source>
        <dbReference type="SAM" id="Phobius"/>
    </source>
</evidence>
<evidence type="ECO:0000313" key="4">
    <source>
        <dbReference type="Proteomes" id="UP000232806"/>
    </source>
</evidence>
<reference evidence="3 5" key="2">
    <citation type="submission" date="2020-04" db="EMBL/GenBank/DDBJ databases">
        <title>Draft genome of Methanobacterium subterraneum isolated from animal feces.</title>
        <authorList>
            <person name="Ouboter H.T."/>
            <person name="Berger S."/>
            <person name="Gungor E."/>
            <person name="Jetten M.S.M."/>
            <person name="Welte C.U."/>
        </authorList>
    </citation>
    <scope>NUCLEOTIDE SEQUENCE [LARGE SCALE GENOMIC DNA]</scope>
    <source>
        <strain evidence="3">HO_2020</strain>
    </source>
</reference>
<sequence length="259" mass="29279">MDIGEIIGDSFKYPVSNWKRLLILGIIVLISQLSMEIIMLYTSVSGLLYFLLIPALVASLLMMGYQLRTIKTTILGEIEPPEFKKWSKMLIDGLKMFLVALIYQTIPVIVLIAGFVMLLAGSSATKIFGLLIMLLGLFILLIVGIIMVMAISNMAYYGEIGAALRFGEIKRRIESIGWLNYIMLLIILMVIYILIAVGAALVSLIPFVGLVLTCLIAYPFMYLFMYRAYGLIFRETLEEEEFPNESDNFMETEETYNKN</sequence>
<dbReference type="GeneID" id="35123337"/>
<keyword evidence="1" id="KW-0812">Transmembrane</keyword>
<dbReference type="OrthoDB" id="107590at2157"/>
<evidence type="ECO:0000313" key="2">
    <source>
        <dbReference type="EMBL" id="AUB55313.1"/>
    </source>
</evidence>
<accession>A0A2H4VB50</accession>
<protein>
    <submittedName>
        <fullName evidence="3">DUF4013 domain-containing protein</fullName>
    </submittedName>
</protein>
<dbReference type="EMBL" id="CP017766">
    <property type="protein sequence ID" value="AUB55313.1"/>
    <property type="molecule type" value="Genomic_DNA"/>
</dbReference>
<dbReference type="RefSeq" id="WP_100905293.1">
    <property type="nucleotide sequence ID" value="NZ_CP017766.1"/>
</dbReference>
<feature type="transmembrane region" description="Helical" evidence="1">
    <location>
        <begin position="178"/>
        <end position="198"/>
    </location>
</feature>
<dbReference type="Proteomes" id="UP000232806">
    <property type="component" value="Chromosome"/>
</dbReference>
<name>A0A2H4VB50_9EURY</name>
<dbReference type="Proteomes" id="UP000591058">
    <property type="component" value="Unassembled WGS sequence"/>
</dbReference>
<reference evidence="2 4" key="1">
    <citation type="submission" date="2016-10" db="EMBL/GenBank/DDBJ databases">
        <title>Comparative genomics between deep and shallow subseafloor isolates.</title>
        <authorList>
            <person name="Ishii S."/>
            <person name="Miller J.R."/>
            <person name="Sutton G."/>
            <person name="Suzuki S."/>
            <person name="Methe B."/>
            <person name="Inagaki F."/>
            <person name="Imachi H."/>
        </authorList>
    </citation>
    <scope>NUCLEOTIDE SEQUENCE [LARGE SCALE GENOMIC DNA]</scope>
    <source>
        <strain evidence="2 4">MO-MB1</strain>
    </source>
</reference>
<keyword evidence="1" id="KW-0472">Membrane</keyword>
<dbReference type="AlphaFoldDB" id="A0A2H4VB50"/>
<gene>
    <name evidence="2" type="ORF">BK007_04300</name>
    <name evidence="3" type="ORF">HG719_06350</name>
</gene>
<feature type="transmembrane region" description="Helical" evidence="1">
    <location>
        <begin position="127"/>
        <end position="157"/>
    </location>
</feature>
<feature type="transmembrane region" description="Helical" evidence="1">
    <location>
        <begin position="21"/>
        <end position="41"/>
    </location>
</feature>
<evidence type="ECO:0000313" key="3">
    <source>
        <dbReference type="EMBL" id="NMO09452.1"/>
    </source>
</evidence>
<organism evidence="2 4">
    <name type="scientific">Methanobacterium subterraneum</name>
    <dbReference type="NCBI Taxonomy" id="59277"/>
    <lineage>
        <taxon>Archaea</taxon>
        <taxon>Methanobacteriati</taxon>
        <taxon>Methanobacteriota</taxon>
        <taxon>Methanomada group</taxon>
        <taxon>Methanobacteria</taxon>
        <taxon>Methanobacteriales</taxon>
        <taxon>Methanobacteriaceae</taxon>
        <taxon>Methanobacterium</taxon>
    </lineage>
</organism>